<protein>
    <recommendedName>
        <fullName evidence="2">YkgJ family cysteine cluster protein</fullName>
    </recommendedName>
</protein>
<reference evidence="1" key="1">
    <citation type="journal article" date="2015" name="Proc. Natl. Acad. Sci. U.S.A.">
        <title>Networks of energetic and metabolic interactions define dynamics in microbial communities.</title>
        <authorList>
            <person name="Embree M."/>
            <person name="Liu J.K."/>
            <person name="Al-Bassam M.M."/>
            <person name="Zengler K."/>
        </authorList>
    </citation>
    <scope>NUCLEOTIDE SEQUENCE</scope>
</reference>
<proteinExistence type="predicted"/>
<name>A0A0W8G817_9ZZZZ</name>
<sequence length="195" mass="21405">MTGVPRRTIFHRLAALYRRMDEAYDTVAAPLGFTCDGCATNCCTSHFQHHTRAEWLYLFEGLDALPGNRRQDYLARAADAVDAARQALSRGETPRVMCPVNDDGRCGLYAHRLMICRLHGVPHVLIGPGGVREFPGCVRCEGLRAASPGAGLMDRTALYRELAATEMALLGKKWGRLPKVDLTLAEMLVAGPPQL</sequence>
<dbReference type="AlphaFoldDB" id="A0A0W8G817"/>
<accession>A0A0W8G817</accession>
<evidence type="ECO:0000313" key="1">
    <source>
        <dbReference type="EMBL" id="KUG29307.1"/>
    </source>
</evidence>
<organism evidence="1">
    <name type="scientific">hydrocarbon metagenome</name>
    <dbReference type="NCBI Taxonomy" id="938273"/>
    <lineage>
        <taxon>unclassified sequences</taxon>
        <taxon>metagenomes</taxon>
        <taxon>ecological metagenomes</taxon>
    </lineage>
</organism>
<dbReference type="EMBL" id="LNQE01000102">
    <property type="protein sequence ID" value="KUG29307.1"/>
    <property type="molecule type" value="Genomic_DNA"/>
</dbReference>
<comment type="caution">
    <text evidence="1">The sequence shown here is derived from an EMBL/GenBank/DDBJ whole genome shotgun (WGS) entry which is preliminary data.</text>
</comment>
<gene>
    <name evidence="1" type="ORF">ASZ90_000792</name>
</gene>
<evidence type="ECO:0008006" key="2">
    <source>
        <dbReference type="Google" id="ProtNLM"/>
    </source>
</evidence>